<dbReference type="Gene3D" id="3.30.720.110">
    <property type="match status" value="1"/>
</dbReference>
<dbReference type="AlphaFoldDB" id="A0A840A410"/>
<dbReference type="PANTHER" id="PTHR34109:SF1">
    <property type="entry name" value="VOC DOMAIN-CONTAINING PROTEIN"/>
    <property type="match status" value="1"/>
</dbReference>
<dbReference type="InterPro" id="IPR029068">
    <property type="entry name" value="Glyas_Bleomycin-R_OHBP_Dase"/>
</dbReference>
<keyword evidence="3" id="KW-1185">Reference proteome</keyword>
<gene>
    <name evidence="2" type="ORF">GGQ61_002755</name>
</gene>
<proteinExistence type="predicted"/>
<feature type="domain" description="VOC" evidence="1">
    <location>
        <begin position="21"/>
        <end position="146"/>
    </location>
</feature>
<dbReference type="PROSITE" id="PS51819">
    <property type="entry name" value="VOC"/>
    <property type="match status" value="1"/>
</dbReference>
<dbReference type="EMBL" id="JACIDK010000003">
    <property type="protein sequence ID" value="MBB3892027.1"/>
    <property type="molecule type" value="Genomic_DNA"/>
</dbReference>
<dbReference type="InterPro" id="IPR037523">
    <property type="entry name" value="VOC_core"/>
</dbReference>
<dbReference type="PANTHER" id="PTHR34109">
    <property type="entry name" value="BNAUNNG04460D PROTEIN-RELATED"/>
    <property type="match status" value="1"/>
</dbReference>
<dbReference type="CDD" id="cd07246">
    <property type="entry name" value="VOC_like"/>
    <property type="match status" value="1"/>
</dbReference>
<dbReference type="Proteomes" id="UP000530564">
    <property type="component" value="Unassembled WGS sequence"/>
</dbReference>
<sequence>MSVTATMETTAGELAAIDMPPMTGVTPHLNVVGASEASTFYQKAFGARETFRLPADDGQRLMHCALVINGGNLMICDCFPEMGHGFEHQPSSSFTMHLQVDDIDAWFQRAVDAGAQVLQPIEDMFWGDRYARLLDPYGVHWALGQTKTN</sequence>
<evidence type="ECO:0000259" key="1">
    <source>
        <dbReference type="PROSITE" id="PS51819"/>
    </source>
</evidence>
<accession>A0A840A410</accession>
<comment type="caution">
    <text evidence="2">The sequence shown here is derived from an EMBL/GenBank/DDBJ whole genome shotgun (WGS) entry which is preliminary data.</text>
</comment>
<dbReference type="RefSeq" id="WP_246370843.1">
    <property type="nucleotide sequence ID" value="NZ_JACIDK010000003.1"/>
</dbReference>
<evidence type="ECO:0000313" key="2">
    <source>
        <dbReference type="EMBL" id="MBB3892027.1"/>
    </source>
</evidence>
<name>A0A840A410_9CAUL</name>
<organism evidence="2 3">
    <name type="scientific">Phenylobacterium haematophilum</name>
    <dbReference type="NCBI Taxonomy" id="98513"/>
    <lineage>
        <taxon>Bacteria</taxon>
        <taxon>Pseudomonadati</taxon>
        <taxon>Pseudomonadota</taxon>
        <taxon>Alphaproteobacteria</taxon>
        <taxon>Caulobacterales</taxon>
        <taxon>Caulobacteraceae</taxon>
        <taxon>Phenylobacterium</taxon>
    </lineage>
</organism>
<dbReference type="Pfam" id="PF00903">
    <property type="entry name" value="Glyoxalase"/>
    <property type="match status" value="1"/>
</dbReference>
<dbReference type="Gene3D" id="3.30.720.120">
    <property type="match status" value="1"/>
</dbReference>
<dbReference type="InterPro" id="IPR004360">
    <property type="entry name" value="Glyas_Fos-R_dOase_dom"/>
</dbReference>
<reference evidence="2 3" key="1">
    <citation type="submission" date="2020-08" db="EMBL/GenBank/DDBJ databases">
        <title>Genomic Encyclopedia of Type Strains, Phase IV (KMG-IV): sequencing the most valuable type-strain genomes for metagenomic binning, comparative biology and taxonomic classification.</title>
        <authorList>
            <person name="Goeker M."/>
        </authorList>
    </citation>
    <scope>NUCLEOTIDE SEQUENCE [LARGE SCALE GENOMIC DNA]</scope>
    <source>
        <strain evidence="2 3">DSM 21793</strain>
    </source>
</reference>
<protein>
    <submittedName>
        <fullName evidence="2">Putative glyoxalase superfamily protein PhnB</fullName>
    </submittedName>
</protein>
<dbReference type="SUPFAM" id="SSF54593">
    <property type="entry name" value="Glyoxalase/Bleomycin resistance protein/Dihydroxybiphenyl dioxygenase"/>
    <property type="match status" value="1"/>
</dbReference>
<evidence type="ECO:0000313" key="3">
    <source>
        <dbReference type="Proteomes" id="UP000530564"/>
    </source>
</evidence>